<feature type="domain" description="Peptidase S8/S53" evidence="7">
    <location>
        <begin position="344"/>
        <end position="402"/>
    </location>
</feature>
<evidence type="ECO:0000256" key="6">
    <source>
        <dbReference type="SAM" id="MobiDB-lite"/>
    </source>
</evidence>
<dbReference type="PANTHER" id="PTHR43806:SF11">
    <property type="entry name" value="CEREVISIN-RELATED"/>
    <property type="match status" value="1"/>
</dbReference>
<organism evidence="8 9">
    <name type="scientific">Candidatus Iainarchaeum sp</name>
    <dbReference type="NCBI Taxonomy" id="3101447"/>
    <lineage>
        <taxon>Archaea</taxon>
        <taxon>Candidatus Iainarchaeota</taxon>
        <taxon>Candidatus Iainarchaeia</taxon>
        <taxon>Candidatus Iainarchaeales</taxon>
        <taxon>Candidatus Iainarchaeaceae</taxon>
        <taxon>Candidatus Iainarchaeum</taxon>
    </lineage>
</organism>
<dbReference type="Gene3D" id="3.40.50.200">
    <property type="entry name" value="Peptidase S8/S53 domain"/>
    <property type="match status" value="2"/>
</dbReference>
<dbReference type="InterPro" id="IPR023828">
    <property type="entry name" value="Peptidase_S8_Ser-AS"/>
</dbReference>
<dbReference type="Pfam" id="PF00082">
    <property type="entry name" value="Peptidase_S8"/>
    <property type="match status" value="2"/>
</dbReference>
<feature type="compositionally biased region" description="Low complexity" evidence="6">
    <location>
        <begin position="108"/>
        <end position="132"/>
    </location>
</feature>
<dbReference type="PRINTS" id="PR00723">
    <property type="entry name" value="SUBTILISIN"/>
</dbReference>
<evidence type="ECO:0000256" key="5">
    <source>
        <dbReference type="RuleBase" id="RU003355"/>
    </source>
</evidence>
<keyword evidence="2 5" id="KW-0645">Protease</keyword>
<comment type="caution">
    <text evidence="8">The sequence shown here is derived from an EMBL/GenBank/DDBJ whole genome shotgun (WGS) entry which is preliminary data.</text>
</comment>
<protein>
    <submittedName>
        <fullName evidence="8">S8 family serine peptidase</fullName>
    </submittedName>
</protein>
<dbReference type="InterPro" id="IPR022398">
    <property type="entry name" value="Peptidase_S8_His-AS"/>
</dbReference>
<sequence length="938" mass="98693">MTEMRVSLKFRAIFILALASAIALLAFSTLIQPTGLITAAQSAGEPNASDSANVLEPAEGSTPFDAQATVTESTDEAPESAGPNGFSGGGGGGGGSSGAGSAGGGGSTASPVPDSSPQTPPSSSNSSSPTPTVFAASFSPSADEIVLNEGSTAGFSISASQDANFEWQLDGMEVSSEKNFEFKTVQGFAGSYFLQAFARKGNEVKFKAWNITVLRPTPDSYTAASNEDFKAFKKIHSSLKQLFLSNPSEPQTIIVTVDRGNAESVSAELAGLGASNIQTIPPGVLISAKIPSAKLLALADNSMVNFVNPNFKYYAMSESIEPNLAQVNAPSLWSKVLNDKNVTGKGQAVAILDSGINSLNRYLGNRIGLKQQFIDMPGNDLEDENGTGHGSHVSGIAAGGRQGAAIDYNLPYFVSDSGALTWLNSKLMVIDGFTGTFGRTIESGSWDGNNQIKKSGSYSLRCVLSSQTLCSESYPTTLATWNNEPYIVPVLPSSGSLNLWVYFSDPSNLQDININAGTDASNFRVYTKTTGLPASPGWFRIEFDVNSPNSTVGSLNIGDPLYFSRVQTSYSTPVTTQDFFDYLIIVQPFCNFDGNDRLLCSRTHDYNSIGIAPDANIWNITVLDSAGNGDAATIATALAWAVQQGAKVLNMSIGRNVNDPNDPIVLQMQALHDVNGYDVSFIVAAGNCGNENPSSSCGLYRGITTPGISSDAISVAAVDSNNQKAGFSSSGENVAGKPDLTAPGVSIASSFTADPHYYDQDTLAVKSGTSMSTPHVTGAVALMLQANPNLSWQKVKALLERNAKDLGDSGFDVNYGFGLLDLNSFANPKAWLSENPVFFASSEGGTQLSKNITLSNDGIGDLNVFSTTPSRSGISAWLDSNGLASFEETVLHLSVDVNAWGDFNEFVTLHTTAGDYNVFINAHFEDTNAPSNASLSLA</sequence>
<proteinExistence type="inferred from homology"/>
<dbReference type="PROSITE" id="PS00138">
    <property type="entry name" value="SUBTILASE_SER"/>
    <property type="match status" value="1"/>
</dbReference>
<dbReference type="PANTHER" id="PTHR43806">
    <property type="entry name" value="PEPTIDASE S8"/>
    <property type="match status" value="1"/>
</dbReference>
<name>A0A7J4JYH0_9ARCH</name>
<dbReference type="Proteomes" id="UP000590964">
    <property type="component" value="Unassembled WGS sequence"/>
</dbReference>
<dbReference type="InterPro" id="IPR015500">
    <property type="entry name" value="Peptidase_S8_subtilisin-rel"/>
</dbReference>
<dbReference type="InterPro" id="IPR050131">
    <property type="entry name" value="Peptidase_S8_subtilisin-like"/>
</dbReference>
<evidence type="ECO:0000256" key="4">
    <source>
        <dbReference type="ARBA" id="ARBA00022825"/>
    </source>
</evidence>
<feature type="compositionally biased region" description="Gly residues" evidence="6">
    <location>
        <begin position="85"/>
        <end position="107"/>
    </location>
</feature>
<dbReference type="PROSITE" id="PS00137">
    <property type="entry name" value="SUBTILASE_HIS"/>
    <property type="match status" value="1"/>
</dbReference>
<evidence type="ECO:0000259" key="7">
    <source>
        <dbReference type="Pfam" id="PF00082"/>
    </source>
</evidence>
<reference evidence="9" key="1">
    <citation type="journal article" date="2020" name="bioRxiv">
        <title>A rank-normalized archaeal taxonomy based on genome phylogeny resolves widespread incomplete and uneven classifications.</title>
        <authorList>
            <person name="Rinke C."/>
            <person name="Chuvochina M."/>
            <person name="Mussig A.J."/>
            <person name="Chaumeil P.-A."/>
            <person name="Waite D.W."/>
            <person name="Whitman W.B."/>
            <person name="Parks D.H."/>
            <person name="Hugenholtz P."/>
        </authorList>
    </citation>
    <scope>NUCLEOTIDE SEQUENCE [LARGE SCALE GENOMIC DNA]</scope>
</reference>
<comment type="similarity">
    <text evidence="1 5">Belongs to the peptidase S8 family.</text>
</comment>
<dbReference type="InterPro" id="IPR023827">
    <property type="entry name" value="Peptidase_S8_Asp-AS"/>
</dbReference>
<dbReference type="GO" id="GO:0006508">
    <property type="term" value="P:proteolysis"/>
    <property type="evidence" value="ECO:0007669"/>
    <property type="project" value="UniProtKB-KW"/>
</dbReference>
<dbReference type="InterPro" id="IPR036852">
    <property type="entry name" value="Peptidase_S8/S53_dom_sf"/>
</dbReference>
<gene>
    <name evidence="8" type="ORF">HA222_05135</name>
</gene>
<evidence type="ECO:0000313" key="8">
    <source>
        <dbReference type="EMBL" id="HIH22010.1"/>
    </source>
</evidence>
<dbReference type="InterPro" id="IPR000209">
    <property type="entry name" value="Peptidase_S8/S53_dom"/>
</dbReference>
<evidence type="ECO:0000313" key="9">
    <source>
        <dbReference type="Proteomes" id="UP000590964"/>
    </source>
</evidence>
<feature type="non-terminal residue" evidence="8">
    <location>
        <position position="938"/>
    </location>
</feature>
<dbReference type="PROSITE" id="PS51892">
    <property type="entry name" value="SUBTILASE"/>
    <property type="match status" value="1"/>
</dbReference>
<dbReference type="SUPFAM" id="SSF52743">
    <property type="entry name" value="Subtilisin-like"/>
    <property type="match status" value="2"/>
</dbReference>
<keyword evidence="4 5" id="KW-0720">Serine protease</keyword>
<evidence type="ECO:0000256" key="1">
    <source>
        <dbReference type="ARBA" id="ARBA00011073"/>
    </source>
</evidence>
<evidence type="ECO:0000256" key="3">
    <source>
        <dbReference type="ARBA" id="ARBA00022801"/>
    </source>
</evidence>
<evidence type="ECO:0000256" key="2">
    <source>
        <dbReference type="ARBA" id="ARBA00022670"/>
    </source>
</evidence>
<feature type="domain" description="Peptidase S8/S53" evidence="7">
    <location>
        <begin position="606"/>
        <end position="818"/>
    </location>
</feature>
<dbReference type="AlphaFoldDB" id="A0A7J4JYH0"/>
<keyword evidence="3 5" id="KW-0378">Hydrolase</keyword>
<dbReference type="EMBL" id="DUFW01000089">
    <property type="protein sequence ID" value="HIH22010.1"/>
    <property type="molecule type" value="Genomic_DNA"/>
</dbReference>
<dbReference type="PROSITE" id="PS00136">
    <property type="entry name" value="SUBTILASE_ASP"/>
    <property type="match status" value="1"/>
</dbReference>
<accession>A0A7J4JYH0</accession>
<feature type="region of interest" description="Disordered" evidence="6">
    <location>
        <begin position="42"/>
        <end position="135"/>
    </location>
</feature>
<dbReference type="GO" id="GO:0004252">
    <property type="term" value="F:serine-type endopeptidase activity"/>
    <property type="evidence" value="ECO:0007669"/>
    <property type="project" value="InterPro"/>
</dbReference>